<evidence type="ECO:0000313" key="4">
    <source>
        <dbReference type="Proteomes" id="UP001153555"/>
    </source>
</evidence>
<dbReference type="InterPro" id="IPR002885">
    <property type="entry name" value="PPR_rpt"/>
</dbReference>
<reference evidence="3" key="1">
    <citation type="submission" date="2019-12" db="EMBL/GenBank/DDBJ databases">
        <authorList>
            <person name="Scholes J."/>
        </authorList>
    </citation>
    <scope>NUCLEOTIDE SEQUENCE</scope>
</reference>
<protein>
    <submittedName>
        <fullName evidence="3">Pentatricopeptide repeat-containing protein</fullName>
    </submittedName>
</protein>
<evidence type="ECO:0000256" key="1">
    <source>
        <dbReference type="ARBA" id="ARBA00022737"/>
    </source>
</evidence>
<gene>
    <name evidence="3" type="ORF">SHERM_23587</name>
</gene>
<dbReference type="PANTHER" id="PTHR47926">
    <property type="entry name" value="PENTATRICOPEPTIDE REPEAT-CONTAINING PROTEIN"/>
    <property type="match status" value="1"/>
</dbReference>
<dbReference type="Gene3D" id="1.25.40.10">
    <property type="entry name" value="Tetratricopeptide repeat domain"/>
    <property type="match status" value="2"/>
</dbReference>
<name>A0A9N7NFK7_STRHE</name>
<dbReference type="Pfam" id="PF13041">
    <property type="entry name" value="PPR_2"/>
    <property type="match status" value="1"/>
</dbReference>
<feature type="repeat" description="PPR" evidence="2">
    <location>
        <begin position="150"/>
        <end position="184"/>
    </location>
</feature>
<dbReference type="NCBIfam" id="TIGR00756">
    <property type="entry name" value="PPR"/>
    <property type="match status" value="3"/>
</dbReference>
<comment type="caution">
    <text evidence="3">The sequence shown here is derived from an EMBL/GenBank/DDBJ whole genome shotgun (WGS) entry which is preliminary data.</text>
</comment>
<organism evidence="3 4">
    <name type="scientific">Striga hermonthica</name>
    <name type="common">Purple witchweed</name>
    <name type="synonym">Buchnera hermonthica</name>
    <dbReference type="NCBI Taxonomy" id="68872"/>
    <lineage>
        <taxon>Eukaryota</taxon>
        <taxon>Viridiplantae</taxon>
        <taxon>Streptophyta</taxon>
        <taxon>Embryophyta</taxon>
        <taxon>Tracheophyta</taxon>
        <taxon>Spermatophyta</taxon>
        <taxon>Magnoliopsida</taxon>
        <taxon>eudicotyledons</taxon>
        <taxon>Gunneridae</taxon>
        <taxon>Pentapetalae</taxon>
        <taxon>asterids</taxon>
        <taxon>lamiids</taxon>
        <taxon>Lamiales</taxon>
        <taxon>Orobanchaceae</taxon>
        <taxon>Buchnereae</taxon>
        <taxon>Striga</taxon>
    </lineage>
</organism>
<dbReference type="GO" id="GO:0009451">
    <property type="term" value="P:RNA modification"/>
    <property type="evidence" value="ECO:0007669"/>
    <property type="project" value="InterPro"/>
</dbReference>
<evidence type="ECO:0000313" key="3">
    <source>
        <dbReference type="EMBL" id="CAA0827892.1"/>
    </source>
</evidence>
<dbReference type="GO" id="GO:0003723">
    <property type="term" value="F:RNA binding"/>
    <property type="evidence" value="ECO:0007669"/>
    <property type="project" value="InterPro"/>
</dbReference>
<feature type="repeat" description="PPR" evidence="2">
    <location>
        <begin position="252"/>
        <end position="286"/>
    </location>
</feature>
<dbReference type="InterPro" id="IPR011990">
    <property type="entry name" value="TPR-like_helical_dom_sf"/>
</dbReference>
<dbReference type="PANTHER" id="PTHR47926:SF487">
    <property type="entry name" value="REPEAT (TPR)-LIKE SUPERFAMILY PROTEIN, PUTATIVE-RELATED"/>
    <property type="match status" value="1"/>
</dbReference>
<dbReference type="EMBL" id="CACSLK010027752">
    <property type="protein sequence ID" value="CAA0827892.1"/>
    <property type="molecule type" value="Genomic_DNA"/>
</dbReference>
<dbReference type="AlphaFoldDB" id="A0A9N7NFK7"/>
<keyword evidence="1" id="KW-0677">Repeat</keyword>
<dbReference type="InterPro" id="IPR046960">
    <property type="entry name" value="PPR_At4g14850-like_plant"/>
</dbReference>
<accession>A0A9N7NFK7</accession>
<feature type="repeat" description="PPR" evidence="2">
    <location>
        <begin position="217"/>
        <end position="251"/>
    </location>
</feature>
<sequence>MLADFPFPSSSLPFADLINAYTSGRAINPGRTRSLHARIIIAGAAKSPHLASKLKAFYAACKQFGHARKVFDEIPRPSGTRIWAALIGSYARHGLYPESITSFSEMRKEEKLNHDRNITLSILKACGHLCFRKTGRGLHTVVLKNGFGRDPFVSCSLVDMYSRCENVEDAKRVFDEMSEVDLVSLNTMVWGYVRNGSVHEALGLVEKTRFLFGLMPNIVTWNSLISGFSQVNDEVMVKRILESMEADGMKPDTIAFTSIISGYIQNFRTKKAYAVFRKMLRSGLTPTSLTISSLLPGTANTKDLRRGKDSRVLGFDWIERCRVCEKRPH</sequence>
<dbReference type="OrthoDB" id="185373at2759"/>
<proteinExistence type="predicted"/>
<dbReference type="Pfam" id="PF01535">
    <property type="entry name" value="PPR"/>
    <property type="match status" value="4"/>
</dbReference>
<keyword evidence="4" id="KW-1185">Reference proteome</keyword>
<dbReference type="PROSITE" id="PS51375">
    <property type="entry name" value="PPR"/>
    <property type="match status" value="3"/>
</dbReference>
<evidence type="ECO:0000256" key="2">
    <source>
        <dbReference type="PROSITE-ProRule" id="PRU00708"/>
    </source>
</evidence>
<dbReference type="Proteomes" id="UP001153555">
    <property type="component" value="Unassembled WGS sequence"/>
</dbReference>